<keyword evidence="2" id="KW-1185">Reference proteome</keyword>
<evidence type="ECO:0000313" key="2">
    <source>
        <dbReference type="Proteomes" id="UP001236369"/>
    </source>
</evidence>
<comment type="caution">
    <text evidence="1">The sequence shown here is derived from an EMBL/GenBank/DDBJ whole genome shotgun (WGS) entry which is preliminary data.</text>
</comment>
<reference evidence="1 2" key="1">
    <citation type="submission" date="2023-07" db="EMBL/GenBank/DDBJ databases">
        <title>Genomic Encyclopedia of Type Strains, Phase IV (KMG-IV): sequencing the most valuable type-strain genomes for metagenomic binning, comparative biology and taxonomic classification.</title>
        <authorList>
            <person name="Goeker M."/>
        </authorList>
    </citation>
    <scope>NUCLEOTIDE SEQUENCE [LARGE SCALE GENOMIC DNA]</scope>
    <source>
        <strain evidence="1 2">DSM 19562</strain>
    </source>
</reference>
<proteinExistence type="predicted"/>
<protein>
    <submittedName>
        <fullName evidence="1">Uncharacterized protein</fullName>
    </submittedName>
</protein>
<dbReference type="EMBL" id="JAUSVV010000002">
    <property type="protein sequence ID" value="MDQ0442001.1"/>
    <property type="molecule type" value="Genomic_DNA"/>
</dbReference>
<gene>
    <name evidence="1" type="ORF">QO016_001484</name>
</gene>
<name>A0ABU0HKE4_9HYPH</name>
<evidence type="ECO:0000313" key="1">
    <source>
        <dbReference type="EMBL" id="MDQ0442001.1"/>
    </source>
</evidence>
<accession>A0ABU0HKE4</accession>
<dbReference type="RefSeq" id="WP_238249717.1">
    <property type="nucleotide sequence ID" value="NZ_BPQX01000033.1"/>
</dbReference>
<dbReference type="Proteomes" id="UP001236369">
    <property type="component" value="Unassembled WGS sequence"/>
</dbReference>
<organism evidence="1 2">
    <name type="scientific">Methylobacterium persicinum</name>
    <dbReference type="NCBI Taxonomy" id="374426"/>
    <lineage>
        <taxon>Bacteria</taxon>
        <taxon>Pseudomonadati</taxon>
        <taxon>Pseudomonadota</taxon>
        <taxon>Alphaproteobacteria</taxon>
        <taxon>Hyphomicrobiales</taxon>
        <taxon>Methylobacteriaceae</taxon>
        <taxon>Methylobacterium</taxon>
    </lineage>
</organism>
<sequence>MAMKTSYVVQPFEIHRKRLRPGRQEPAQTESGAIKKAENLAKRMPGAAALKVVADDETGELEAVTILGQWGEIPEDFAESLQG</sequence>